<dbReference type="OrthoDB" id="329835at2759"/>
<organism evidence="10 11">
    <name type="scientific">Colletotrichum orchidophilum</name>
    <dbReference type="NCBI Taxonomy" id="1209926"/>
    <lineage>
        <taxon>Eukaryota</taxon>
        <taxon>Fungi</taxon>
        <taxon>Dikarya</taxon>
        <taxon>Ascomycota</taxon>
        <taxon>Pezizomycotina</taxon>
        <taxon>Sordariomycetes</taxon>
        <taxon>Hypocreomycetidae</taxon>
        <taxon>Glomerellales</taxon>
        <taxon>Glomerellaceae</taxon>
        <taxon>Colletotrichum</taxon>
    </lineage>
</organism>
<evidence type="ECO:0000256" key="6">
    <source>
        <dbReference type="ARBA" id="ARBA00023268"/>
    </source>
</evidence>
<dbReference type="GO" id="GO:0006633">
    <property type="term" value="P:fatty acid biosynthetic process"/>
    <property type="evidence" value="ECO:0007669"/>
    <property type="project" value="TreeGrafter"/>
</dbReference>
<dbReference type="InterPro" id="IPR049900">
    <property type="entry name" value="PKS_mFAS_DH"/>
</dbReference>
<gene>
    <name evidence="10" type="ORF">CORC01_06593</name>
</gene>
<dbReference type="PROSITE" id="PS52019">
    <property type="entry name" value="PKS_MFAS_DH"/>
    <property type="match status" value="1"/>
</dbReference>
<dbReference type="Pfam" id="PF00550">
    <property type="entry name" value="PP-binding"/>
    <property type="match status" value="1"/>
</dbReference>
<dbReference type="InterPro" id="IPR013120">
    <property type="entry name" value="FAR_NAD-bd"/>
</dbReference>
<dbReference type="SUPFAM" id="SSF47336">
    <property type="entry name" value="ACP-like"/>
    <property type="match status" value="1"/>
</dbReference>
<dbReference type="InterPro" id="IPR016035">
    <property type="entry name" value="Acyl_Trfase/lysoPLipase"/>
</dbReference>
<dbReference type="Pfam" id="PF00698">
    <property type="entry name" value="Acyl_transf_1"/>
    <property type="match status" value="1"/>
</dbReference>
<dbReference type="Pfam" id="PF21089">
    <property type="entry name" value="PKS_DH_N"/>
    <property type="match status" value="1"/>
</dbReference>
<dbReference type="GO" id="GO:0016491">
    <property type="term" value="F:oxidoreductase activity"/>
    <property type="evidence" value="ECO:0007669"/>
    <property type="project" value="UniProtKB-KW"/>
</dbReference>
<dbReference type="InterPro" id="IPR013968">
    <property type="entry name" value="PKS_KR"/>
</dbReference>
<dbReference type="Gene3D" id="3.40.366.10">
    <property type="entry name" value="Malonyl-Coenzyme A Acyl Carrier Protein, domain 2"/>
    <property type="match status" value="1"/>
</dbReference>
<dbReference type="GeneID" id="34559743"/>
<dbReference type="InterPro" id="IPR049552">
    <property type="entry name" value="PKS_DH_N"/>
</dbReference>
<evidence type="ECO:0000256" key="7">
    <source>
        <dbReference type="PROSITE-ProRule" id="PRU01363"/>
    </source>
</evidence>
<feature type="compositionally biased region" description="Basic and acidic residues" evidence="8">
    <location>
        <begin position="1711"/>
        <end position="1722"/>
    </location>
</feature>
<dbReference type="Pfam" id="PF08659">
    <property type="entry name" value="KR"/>
    <property type="match status" value="1"/>
</dbReference>
<dbReference type="EMBL" id="MJBS01000050">
    <property type="protein sequence ID" value="OHE98079.1"/>
    <property type="molecule type" value="Genomic_DNA"/>
</dbReference>
<dbReference type="SMART" id="SM00822">
    <property type="entry name" value="PKS_KR"/>
    <property type="match status" value="1"/>
</dbReference>
<dbReference type="GO" id="GO:0032259">
    <property type="term" value="P:methylation"/>
    <property type="evidence" value="ECO:0007669"/>
    <property type="project" value="UniProtKB-KW"/>
</dbReference>
<keyword evidence="4" id="KW-0808">Transferase</keyword>
<dbReference type="InterPro" id="IPR014043">
    <property type="entry name" value="Acyl_transferase_dom"/>
</dbReference>
<dbReference type="Pfam" id="PF07993">
    <property type="entry name" value="NAD_binding_4"/>
    <property type="match status" value="1"/>
</dbReference>
<keyword evidence="1" id="KW-0596">Phosphopantetheine</keyword>
<comment type="caution">
    <text evidence="7">Lacks conserved residue(s) required for the propagation of feature annotation.</text>
</comment>
<evidence type="ECO:0000256" key="5">
    <source>
        <dbReference type="ARBA" id="ARBA00023002"/>
    </source>
</evidence>
<evidence type="ECO:0000256" key="3">
    <source>
        <dbReference type="ARBA" id="ARBA00022603"/>
    </source>
</evidence>
<dbReference type="GO" id="GO:0044550">
    <property type="term" value="P:secondary metabolite biosynthetic process"/>
    <property type="evidence" value="ECO:0007669"/>
    <property type="project" value="TreeGrafter"/>
</dbReference>
<dbReference type="SMART" id="SM00827">
    <property type="entry name" value="PKS_AT"/>
    <property type="match status" value="1"/>
</dbReference>
<dbReference type="Pfam" id="PF22621">
    <property type="entry name" value="CurL-like_PKS_C"/>
    <property type="match status" value="1"/>
</dbReference>
<dbReference type="Proteomes" id="UP000176998">
    <property type="component" value="Unassembled WGS sequence"/>
</dbReference>
<feature type="compositionally biased region" description="Polar residues" evidence="8">
    <location>
        <begin position="1739"/>
        <end position="1752"/>
    </location>
</feature>
<evidence type="ECO:0000313" key="10">
    <source>
        <dbReference type="EMBL" id="OHE98079.1"/>
    </source>
</evidence>
<dbReference type="InterPro" id="IPR036736">
    <property type="entry name" value="ACP-like_sf"/>
</dbReference>
<evidence type="ECO:0000313" key="11">
    <source>
        <dbReference type="Proteomes" id="UP000176998"/>
    </source>
</evidence>
<evidence type="ECO:0000256" key="2">
    <source>
        <dbReference type="ARBA" id="ARBA00022553"/>
    </source>
</evidence>
<feature type="domain" description="PKS/mFAS DH" evidence="9">
    <location>
        <begin position="493"/>
        <end position="787"/>
    </location>
</feature>
<dbReference type="InterPro" id="IPR057326">
    <property type="entry name" value="KR_dom"/>
</dbReference>
<accession>A0A1G4B9K1</accession>
<proteinExistence type="predicted"/>
<feature type="compositionally biased region" description="Basic and acidic residues" evidence="8">
    <location>
        <begin position="1754"/>
        <end position="1765"/>
    </location>
</feature>
<dbReference type="RefSeq" id="XP_022475231.1">
    <property type="nucleotide sequence ID" value="XM_022618233.1"/>
</dbReference>
<feature type="compositionally biased region" description="Polar residues" evidence="8">
    <location>
        <begin position="1778"/>
        <end position="1794"/>
    </location>
</feature>
<dbReference type="PANTHER" id="PTHR43775:SF20">
    <property type="entry name" value="HYBRID PKS-NRPS SYNTHETASE APDA"/>
    <property type="match status" value="1"/>
</dbReference>
<dbReference type="InterPro" id="IPR036291">
    <property type="entry name" value="NAD(P)-bd_dom_sf"/>
</dbReference>
<protein>
    <submittedName>
        <fullName evidence="10">Polyketide synthase/peptide synthetase</fullName>
    </submittedName>
</protein>
<keyword evidence="11" id="KW-1185">Reference proteome</keyword>
<evidence type="ECO:0000256" key="4">
    <source>
        <dbReference type="ARBA" id="ARBA00022679"/>
    </source>
</evidence>
<comment type="caution">
    <text evidence="10">The sequence shown here is derived from an EMBL/GenBank/DDBJ whole genome shotgun (WGS) entry which is preliminary data.</text>
</comment>
<keyword evidence="2" id="KW-0597">Phosphoprotein</keyword>
<dbReference type="STRING" id="1209926.A0A1G4B9K1"/>
<dbReference type="Pfam" id="PF08242">
    <property type="entry name" value="Methyltransf_12"/>
    <property type="match status" value="1"/>
</dbReference>
<keyword evidence="3" id="KW-0489">Methyltransferase</keyword>
<feature type="region of interest" description="C-terminal hotdog fold" evidence="7">
    <location>
        <begin position="637"/>
        <end position="787"/>
    </location>
</feature>
<dbReference type="PANTHER" id="PTHR43775">
    <property type="entry name" value="FATTY ACID SYNTHASE"/>
    <property type="match status" value="1"/>
</dbReference>
<dbReference type="InterPro" id="IPR009081">
    <property type="entry name" value="PP-bd_ACP"/>
</dbReference>
<dbReference type="InterPro" id="IPR029063">
    <property type="entry name" value="SAM-dependent_MTases_sf"/>
</dbReference>
<dbReference type="CDD" id="cd02440">
    <property type="entry name" value="AdoMet_MTases"/>
    <property type="match status" value="1"/>
</dbReference>
<dbReference type="Gene3D" id="3.10.129.110">
    <property type="entry name" value="Polyketide synthase dehydratase"/>
    <property type="match status" value="1"/>
</dbReference>
<keyword evidence="6" id="KW-0511">Multifunctional enzyme</keyword>
<evidence type="ECO:0000256" key="1">
    <source>
        <dbReference type="ARBA" id="ARBA00022450"/>
    </source>
</evidence>
<dbReference type="SUPFAM" id="SSF52151">
    <property type="entry name" value="FabD/lysophospholipase-like"/>
    <property type="match status" value="1"/>
</dbReference>
<sequence>MTEATIAWETDDIIAHAILESYENSVSRDFAADIAAGEASMNCLSTPFPFSTSSEHSLRAKFLAYAAYLEEHPATLALDFSYTLRQRRSALKYRISFPATSSEDLRSQITAKLDNDDGASPLGTRAQRKSIILAIFNDAPKWSLQSELLFGDGVSRVHEAAISQPLCTAIQIMLVDLLRAAHVEFDAVIGHSSGEIAAAYAAGYLSARDAICVAYYRGLHCQYAASPNGPIKGSMLAVGTTFEDATALSEMEEFAGRVSIAAVNSSSSVTISGDKDAIEELQVILDDEKKFNRLLKVDQAYHSKHMLPCVVRYVEAMQQAGVTTQSHSSQCSWFSIVYDGQPVSSSDVVLSNLYWAENMTSSVLFSAALGSALSASTEYRAVLEFGAHPALKGPASQTIDETLGESIVYHGTLFHGADAIQSVSASLGFVWSHLDVGAVDLDTYNTAVGGKETKKERLNLIKGLPTYQWKHETKYWHESRTSRHISQRQQTSHSLLGHVSPDSAPHNLWWKNVLKPNEIDWLEGHKLQNQVVFPAAGYAFTVFEAARSLANIQTNRIEARFTYSANVGGQDADLSLTAEAEVVVLLGTPLLDLLPKREATPTHLIDVEPWRLREDRSKQGLGFSGHVRIYSEGRQSAAIQADGISFVPFAGAINEDRNVFYRLHWVLSKPDGTIAAKDFPVTQQDNDLTWALSRIAAYYLRKFDEEVPEDSPVRSDGYLRYYLAYARHMTASLRAGTHKYGKLDWIHDTAAVIKKELDIKGLSNNPDVQLMFIVGEKMPQVFPGETSAIEHLRSSGLLDQYYADGFGMFQSCRWLGAGTGSATKHILNAIDQSFNRYTYTDVSSSFFENAGDLFSKWKEHMDFKVLDAEKSPTQQGFSEGSFDLLVASFVLHATTRLENTMHNLRRLMKPGGLLVVAEGSSDGLLLARDSFIFASLPGWWLGVDEGRILTPLVNIDEWERILKNTGFSGIDTISPPEYQESLGIILFVSQAIENRITLLREPLSAGSGLEKLVIVGGKTNSVSTVIRQLEELLHHEANEIIVYTSLEQVDYDIVTPGSVVEKTLLWVTRGRLEDNPWSNMTVGFGRSAVQEIPDLRLQFLDIPDVGNYEPRMIAETLLRLHETHVDDGSTVVTTIEPEIIMDAEGRQHVPRLHGIRAMNDRYNSAQHPITHQIDMDKSVVELQPDPYGGSPVRQLSRFELYDAFKQGKDTTMVELRVTHSVLSTIRTPIGHQFLIILGVDSWGAHHLALASSVTSRLIIPKTSTAPYNLADFQDAIAFLGNSASQLVALAILDPLVARHRAAVHNFPNLISQAIDAQALAKNISVLRTNDHPEENERFVLSSLPLHCRRETAETLFGSHAVDCTVTSAGILGLILKNVVAFAKGSTLRQSQDAQFELSVASLERFGCNSWPDDPMTIINWTSAISLPAWVTRLDIVPQQIIIALPQIVGVLNGAMVLRDVSIANMTFEQLPDVIYPKVLGSENLDRIFHDNNLDFFVLLSSITYIFGNTGQANYGAAYLGLCGIASNRRKRGLASSVANVGAIIGAGYLQRQRDSTLRATVHKVAIMPLSEEDLHQMFAEAVETGNLDSPDGPEISTGLLDIVPKSTATPKWFSHPKFSHFVFHKTASNRDTKEQTAATTIQINVKDVVPDRMFQELGFDSLISVDIRTWFLKNFQVGIPVLKIMGNQGMMHLVEFAAESIPEEPIPRVTQGEKENQPKDSVVDSSSQSSQAAPEETGTAGSVSTGSLTVINDRSMDGSKPDKTTMDNIDWEAESCPPDNSTQLTSSTPRSNSPKGILVTGSTGLLGHHLLDTLLETLPASKIICVAVRRLTERLETRKLPPPSGRLGYYEGDLRQPLLGLSQQAVDAIFDEVEAVIHDGSDTSHFKYYHSVRDANVGSTYQLLRLCLPRGIPFLYVSSAGIALFEGQGRTDPFDFPESSVARAGAGPAQLRTVPTATGAGNGPANACWNARDTDDETAEAEFDWVNSLLRYAHRIKAVPQVEHTRGAFNFVYVWSICADIIRPLVEDDEPSQRKVTYTNNVGDFVLPLDRLPDNGEDYEMLLMGDWTRKAIAAGLHPAVAALIESINHPGATTFPNSQRARRRGQAQAKSA</sequence>
<dbReference type="PROSITE" id="PS00012">
    <property type="entry name" value="PHOSPHOPANTETHEINE"/>
    <property type="match status" value="1"/>
</dbReference>
<feature type="region of interest" description="N-terminal hotdog fold" evidence="7">
    <location>
        <begin position="493"/>
        <end position="619"/>
    </location>
</feature>
<dbReference type="Gene3D" id="3.40.50.720">
    <property type="entry name" value="NAD(P)-binding Rossmann-like Domain"/>
    <property type="match status" value="2"/>
</dbReference>
<dbReference type="InterPro" id="IPR050091">
    <property type="entry name" value="PKS_NRPS_Biosynth_Enz"/>
</dbReference>
<dbReference type="SUPFAM" id="SSF53335">
    <property type="entry name" value="S-adenosyl-L-methionine-dependent methyltransferases"/>
    <property type="match status" value="1"/>
</dbReference>
<dbReference type="GO" id="GO:0008168">
    <property type="term" value="F:methyltransferase activity"/>
    <property type="evidence" value="ECO:0007669"/>
    <property type="project" value="UniProtKB-KW"/>
</dbReference>
<name>A0A1G4B9K1_9PEZI</name>
<evidence type="ECO:0000259" key="9">
    <source>
        <dbReference type="PROSITE" id="PS52019"/>
    </source>
</evidence>
<dbReference type="Gene3D" id="3.40.50.150">
    <property type="entry name" value="Vaccinia Virus protein VP39"/>
    <property type="match status" value="1"/>
</dbReference>
<dbReference type="InterPro" id="IPR001227">
    <property type="entry name" value="Ac_transferase_dom_sf"/>
</dbReference>
<dbReference type="InterPro" id="IPR006162">
    <property type="entry name" value="Ppantetheine_attach_site"/>
</dbReference>
<dbReference type="SUPFAM" id="SSF55048">
    <property type="entry name" value="Probable ACP-binding domain of malonyl-CoA ACP transacylase"/>
    <property type="match status" value="1"/>
</dbReference>
<feature type="region of interest" description="Disordered" evidence="8">
    <location>
        <begin position="2093"/>
        <end position="2112"/>
    </location>
</feature>
<feature type="region of interest" description="Disordered" evidence="8">
    <location>
        <begin position="1710"/>
        <end position="1796"/>
    </location>
</feature>
<dbReference type="InterPro" id="IPR042104">
    <property type="entry name" value="PKS_dehydratase_sf"/>
</dbReference>
<evidence type="ECO:0000256" key="8">
    <source>
        <dbReference type="SAM" id="MobiDB-lite"/>
    </source>
</evidence>
<keyword evidence="5" id="KW-0560">Oxidoreductase</keyword>
<dbReference type="InterPro" id="IPR016036">
    <property type="entry name" value="Malonyl_transacylase_ACP-bd"/>
</dbReference>
<feature type="compositionally biased region" description="Low complexity" evidence="8">
    <location>
        <begin position="1723"/>
        <end position="1733"/>
    </location>
</feature>
<dbReference type="Gene3D" id="3.30.70.3290">
    <property type="match status" value="2"/>
</dbReference>
<reference evidence="10 11" key="1">
    <citation type="submission" date="2016-09" db="EMBL/GenBank/DDBJ databases">
        <authorList>
            <person name="Capua I."/>
            <person name="De Benedictis P."/>
            <person name="Joannis T."/>
            <person name="Lombin L.H."/>
            <person name="Cattoli G."/>
        </authorList>
    </citation>
    <scope>NUCLEOTIDE SEQUENCE [LARGE SCALE GENOMIC DNA]</scope>
    <source>
        <strain evidence="10 11">IMI 309357</strain>
    </source>
</reference>
<dbReference type="Gene3D" id="1.10.1200.10">
    <property type="entry name" value="ACP-like"/>
    <property type="match status" value="1"/>
</dbReference>
<dbReference type="InterPro" id="IPR013217">
    <property type="entry name" value="Methyltransf_12"/>
</dbReference>
<dbReference type="SUPFAM" id="SSF51735">
    <property type="entry name" value="NAD(P)-binding Rossmann-fold domains"/>
    <property type="match status" value="2"/>
</dbReference>
<dbReference type="GO" id="GO:0004312">
    <property type="term" value="F:fatty acid synthase activity"/>
    <property type="evidence" value="ECO:0007669"/>
    <property type="project" value="TreeGrafter"/>
</dbReference>